<comment type="caution">
    <text evidence="3">The sequence shown here is derived from an EMBL/GenBank/DDBJ whole genome shotgun (WGS) entry which is preliminary data.</text>
</comment>
<dbReference type="InterPro" id="IPR050268">
    <property type="entry name" value="NADH-dep_flavin_reductase"/>
</dbReference>
<name>A0A841K1Y2_9HYPH</name>
<dbReference type="Proteomes" id="UP000588017">
    <property type="component" value="Unassembled WGS sequence"/>
</dbReference>
<sequence length="178" mass="18733">MHRVFIDDAFGDAHDDHVATPSEQVFREAMSRVPGAVHVITTAGAAGRMGFTATSVTAVSDGPPTLLVCLNRASQILPVLEANGVFCVNLLPGNEEALADVFAGRTGVFGADRFRTGGWTTLDTGAPALVTARAAMDCRLVEAIDAATHRILIGEVRALAMGAEGDSLVYKGRRYHAL</sequence>
<organism evidence="3 4">
    <name type="scientific">Chelatococcus composti</name>
    <dbReference type="NCBI Taxonomy" id="1743235"/>
    <lineage>
        <taxon>Bacteria</taxon>
        <taxon>Pseudomonadati</taxon>
        <taxon>Pseudomonadota</taxon>
        <taxon>Alphaproteobacteria</taxon>
        <taxon>Hyphomicrobiales</taxon>
        <taxon>Chelatococcaceae</taxon>
        <taxon>Chelatococcus</taxon>
    </lineage>
</organism>
<keyword evidence="4" id="KW-1185">Reference proteome</keyword>
<dbReference type="GO" id="GO:0042602">
    <property type="term" value="F:riboflavin reductase (NADPH) activity"/>
    <property type="evidence" value="ECO:0007669"/>
    <property type="project" value="TreeGrafter"/>
</dbReference>
<gene>
    <name evidence="3" type="ORF">HNQ73_000109</name>
</gene>
<proteinExistence type="predicted"/>
<evidence type="ECO:0000313" key="3">
    <source>
        <dbReference type="EMBL" id="MBB6166501.1"/>
    </source>
</evidence>
<accession>A0A841K1Y2</accession>
<dbReference type="Gene3D" id="2.30.110.10">
    <property type="entry name" value="Electron Transport, Fmn-binding Protein, Chain A"/>
    <property type="match status" value="1"/>
</dbReference>
<feature type="domain" description="Flavin reductase like" evidence="2">
    <location>
        <begin position="30"/>
        <end position="177"/>
    </location>
</feature>
<dbReference type="SMART" id="SM00903">
    <property type="entry name" value="Flavin_Reduct"/>
    <property type="match status" value="1"/>
</dbReference>
<protein>
    <submittedName>
        <fullName evidence="3">Flavin reductase</fullName>
        <ecNumber evidence="3">1.5.1.-</ecNumber>
    </submittedName>
</protein>
<dbReference type="PANTHER" id="PTHR30466">
    <property type="entry name" value="FLAVIN REDUCTASE"/>
    <property type="match status" value="1"/>
</dbReference>
<reference evidence="3 4" key="1">
    <citation type="submission" date="2020-08" db="EMBL/GenBank/DDBJ databases">
        <title>Genomic Encyclopedia of Type Strains, Phase IV (KMG-IV): sequencing the most valuable type-strain genomes for metagenomic binning, comparative biology and taxonomic classification.</title>
        <authorList>
            <person name="Goeker M."/>
        </authorList>
    </citation>
    <scope>NUCLEOTIDE SEQUENCE [LARGE SCALE GENOMIC DNA]</scope>
    <source>
        <strain evidence="3 4">DSM 101465</strain>
    </source>
</reference>
<evidence type="ECO:0000313" key="4">
    <source>
        <dbReference type="Proteomes" id="UP000588017"/>
    </source>
</evidence>
<evidence type="ECO:0000259" key="2">
    <source>
        <dbReference type="SMART" id="SM00903"/>
    </source>
</evidence>
<dbReference type="EC" id="1.5.1.-" evidence="3"/>
<evidence type="ECO:0000256" key="1">
    <source>
        <dbReference type="ARBA" id="ARBA00023002"/>
    </source>
</evidence>
<dbReference type="RefSeq" id="WP_183331205.1">
    <property type="nucleotide sequence ID" value="NZ_BMHX01000001.1"/>
</dbReference>
<dbReference type="PANTHER" id="PTHR30466:SF1">
    <property type="entry name" value="FMN REDUCTASE (NADH) RUTF"/>
    <property type="match status" value="1"/>
</dbReference>
<dbReference type="GO" id="GO:0006208">
    <property type="term" value="P:pyrimidine nucleobase catabolic process"/>
    <property type="evidence" value="ECO:0007669"/>
    <property type="project" value="TreeGrafter"/>
</dbReference>
<dbReference type="Pfam" id="PF01613">
    <property type="entry name" value="Flavin_Reduct"/>
    <property type="match status" value="1"/>
</dbReference>
<dbReference type="InterPro" id="IPR012349">
    <property type="entry name" value="Split_barrel_FMN-bd"/>
</dbReference>
<dbReference type="SUPFAM" id="SSF50475">
    <property type="entry name" value="FMN-binding split barrel"/>
    <property type="match status" value="1"/>
</dbReference>
<dbReference type="AlphaFoldDB" id="A0A841K1Y2"/>
<keyword evidence="1 3" id="KW-0560">Oxidoreductase</keyword>
<dbReference type="GO" id="GO:0010181">
    <property type="term" value="F:FMN binding"/>
    <property type="evidence" value="ECO:0007669"/>
    <property type="project" value="InterPro"/>
</dbReference>
<dbReference type="InterPro" id="IPR002563">
    <property type="entry name" value="Flavin_Rdtase-like_dom"/>
</dbReference>
<dbReference type="EMBL" id="JACHEH010000001">
    <property type="protein sequence ID" value="MBB6166501.1"/>
    <property type="molecule type" value="Genomic_DNA"/>
</dbReference>